<organism evidence="2 3">
    <name type="scientific">Amphibalanus amphitrite</name>
    <name type="common">Striped barnacle</name>
    <name type="synonym">Balanus amphitrite</name>
    <dbReference type="NCBI Taxonomy" id="1232801"/>
    <lineage>
        <taxon>Eukaryota</taxon>
        <taxon>Metazoa</taxon>
        <taxon>Ecdysozoa</taxon>
        <taxon>Arthropoda</taxon>
        <taxon>Crustacea</taxon>
        <taxon>Multicrustacea</taxon>
        <taxon>Cirripedia</taxon>
        <taxon>Thoracica</taxon>
        <taxon>Thoracicalcarea</taxon>
        <taxon>Balanomorpha</taxon>
        <taxon>Balanoidea</taxon>
        <taxon>Balanidae</taxon>
        <taxon>Amphibalaninae</taxon>
        <taxon>Amphibalanus</taxon>
    </lineage>
</organism>
<feature type="compositionally biased region" description="Low complexity" evidence="1">
    <location>
        <begin position="191"/>
        <end position="201"/>
    </location>
</feature>
<feature type="compositionally biased region" description="Polar residues" evidence="1">
    <location>
        <begin position="149"/>
        <end position="164"/>
    </location>
</feature>
<dbReference type="Proteomes" id="UP000440578">
    <property type="component" value="Unassembled WGS sequence"/>
</dbReference>
<dbReference type="AlphaFoldDB" id="A0A6A4WQ68"/>
<proteinExistence type="predicted"/>
<reference evidence="2 3" key="1">
    <citation type="submission" date="2019-07" db="EMBL/GenBank/DDBJ databases">
        <title>Draft genome assembly of a fouling barnacle, Amphibalanus amphitrite (Darwin, 1854): The first reference genome for Thecostraca.</title>
        <authorList>
            <person name="Kim W."/>
        </authorList>
    </citation>
    <scope>NUCLEOTIDE SEQUENCE [LARGE SCALE GENOMIC DNA]</scope>
    <source>
        <strain evidence="2">SNU_AA5</strain>
        <tissue evidence="2">Soma without cirri and trophi</tissue>
    </source>
</reference>
<dbReference type="EMBL" id="VIIS01000508">
    <property type="protein sequence ID" value="KAF0308193.1"/>
    <property type="molecule type" value="Genomic_DNA"/>
</dbReference>
<dbReference type="OrthoDB" id="6428710at2759"/>
<feature type="region of interest" description="Disordered" evidence="1">
    <location>
        <begin position="86"/>
        <end position="108"/>
    </location>
</feature>
<accession>A0A6A4WQ68</accession>
<sequence length="262" mass="27756">MATASARLSEAGRRKRAELCARQRQRGPAPLASFEDISVDRSVDCSMERSVDLDIEGGGVMAKAAPAEINCQKLALPAVSIQVSKASSSASEGSRATTPEADGGFQEEVGELRGATDELGAPHMSPVPAPGSFEVDDLVDISHLPSETASLHTDTDSSGRQSQDGCVCRCHSDTDDQDTDRRQEELRERLSVVSGSSSSSGPPTCTERPPPDRAELNRSGDTEYLLAQPPAPFGMDLDVPSNRSSRVISPPPVRIGNVWGLS</sequence>
<evidence type="ECO:0000313" key="3">
    <source>
        <dbReference type="Proteomes" id="UP000440578"/>
    </source>
</evidence>
<feature type="region of interest" description="Disordered" evidence="1">
    <location>
        <begin position="149"/>
        <end position="252"/>
    </location>
</feature>
<feature type="compositionally biased region" description="Basic and acidic residues" evidence="1">
    <location>
        <begin position="209"/>
        <end position="221"/>
    </location>
</feature>
<comment type="caution">
    <text evidence="2">The sequence shown here is derived from an EMBL/GenBank/DDBJ whole genome shotgun (WGS) entry which is preliminary data.</text>
</comment>
<name>A0A6A4WQ68_AMPAM</name>
<evidence type="ECO:0000313" key="2">
    <source>
        <dbReference type="EMBL" id="KAF0308193.1"/>
    </source>
</evidence>
<feature type="region of interest" description="Disordered" evidence="1">
    <location>
        <begin position="1"/>
        <end position="27"/>
    </location>
</feature>
<gene>
    <name evidence="2" type="ORF">FJT64_020562</name>
</gene>
<evidence type="ECO:0000256" key="1">
    <source>
        <dbReference type="SAM" id="MobiDB-lite"/>
    </source>
</evidence>
<keyword evidence="3" id="KW-1185">Reference proteome</keyword>
<feature type="compositionally biased region" description="Basic and acidic residues" evidence="1">
    <location>
        <begin position="170"/>
        <end position="190"/>
    </location>
</feature>
<feature type="compositionally biased region" description="Low complexity" evidence="1">
    <location>
        <begin position="86"/>
        <end position="96"/>
    </location>
</feature>
<protein>
    <submittedName>
        <fullName evidence="2">Uncharacterized protein</fullName>
    </submittedName>
</protein>